<evidence type="ECO:0000313" key="3">
    <source>
        <dbReference type="Proteomes" id="UP001383192"/>
    </source>
</evidence>
<organism evidence="2 3">
    <name type="scientific">Paramarasmius palmivorus</name>
    <dbReference type="NCBI Taxonomy" id="297713"/>
    <lineage>
        <taxon>Eukaryota</taxon>
        <taxon>Fungi</taxon>
        <taxon>Dikarya</taxon>
        <taxon>Basidiomycota</taxon>
        <taxon>Agaricomycotina</taxon>
        <taxon>Agaricomycetes</taxon>
        <taxon>Agaricomycetidae</taxon>
        <taxon>Agaricales</taxon>
        <taxon>Marasmiineae</taxon>
        <taxon>Marasmiaceae</taxon>
        <taxon>Paramarasmius</taxon>
    </lineage>
</organism>
<evidence type="ECO:0000313" key="2">
    <source>
        <dbReference type="EMBL" id="KAK7014050.1"/>
    </source>
</evidence>
<dbReference type="AlphaFoldDB" id="A0AAW0ANM1"/>
<name>A0AAW0ANM1_9AGAR</name>
<protein>
    <submittedName>
        <fullName evidence="2">Uncharacterized protein</fullName>
    </submittedName>
</protein>
<gene>
    <name evidence="2" type="ORF">VNI00_019449</name>
</gene>
<sequence>MQDGAVHRFDRRPKDSKATRVLLANDPVNPRDECTRNLSDADVENIKRTALEIELCFPAEKPLDLKVVLQACFAISKDKSAKKYTLYIHNCFFFSWTILMIASRTCLPYEVPSSELLLKRMHATIPELTDFIVNEATQLFLDLVVETVMMVRNEAGDAVKAGLSPFTRATWALPAILARPLRRHMFKAKMYFGLRKELEKGVAAIIKERAPVLYDQAFKHNDLGALLDSHLWINEVEKIIDPALRVELADILWGSIFDVICSGFGPTLEPSELAREVMDTPNLKFSLLGKRVAQYYAVWNYALHKGLQAARSAADEEQSGAKQRRETYTSAPDSQMRVDHDTYFRDLNQRMFNQSWNAARDGALEAARNMVKRTEDQIPNKYKERRDKMWKEIWEIWGNMWTKAQENSRTKSIKAVEKVVEQILAVSRQTVIDELHNANEHSVQARFRSLKYANVPLYSNKEMNNGMLQDVAQETMKATVKSGYLRDVNDTMSRIWAAVCELKKREGAEDRDKRQDDD</sequence>
<keyword evidence="3" id="KW-1185">Reference proteome</keyword>
<comment type="caution">
    <text evidence="2">The sequence shown here is derived from an EMBL/GenBank/DDBJ whole genome shotgun (WGS) entry which is preliminary data.</text>
</comment>
<accession>A0AAW0ANM1</accession>
<dbReference type="Proteomes" id="UP001383192">
    <property type="component" value="Unassembled WGS sequence"/>
</dbReference>
<reference evidence="2 3" key="1">
    <citation type="submission" date="2024-01" db="EMBL/GenBank/DDBJ databases">
        <title>A draft genome for a cacao thread blight-causing isolate of Paramarasmius palmivorus.</title>
        <authorList>
            <person name="Baruah I.K."/>
            <person name="Bukari Y."/>
            <person name="Amoako-Attah I."/>
            <person name="Meinhardt L.W."/>
            <person name="Bailey B.A."/>
            <person name="Cohen S.P."/>
        </authorList>
    </citation>
    <scope>NUCLEOTIDE SEQUENCE [LARGE SCALE GENOMIC DNA]</scope>
    <source>
        <strain evidence="2 3">GH-12</strain>
    </source>
</reference>
<evidence type="ECO:0000256" key="1">
    <source>
        <dbReference type="SAM" id="MobiDB-lite"/>
    </source>
</evidence>
<dbReference type="EMBL" id="JAYKXP010000383">
    <property type="protein sequence ID" value="KAK7014050.1"/>
    <property type="molecule type" value="Genomic_DNA"/>
</dbReference>
<feature type="region of interest" description="Disordered" evidence="1">
    <location>
        <begin position="314"/>
        <end position="334"/>
    </location>
</feature>
<proteinExistence type="predicted"/>